<evidence type="ECO:0000313" key="1">
    <source>
        <dbReference type="EMBL" id="CAD8524571.1"/>
    </source>
</evidence>
<evidence type="ECO:0000313" key="2">
    <source>
        <dbReference type="EMBL" id="CAD8524574.1"/>
    </source>
</evidence>
<organism evidence="2">
    <name type="scientific">Calcidiscus leptoporus</name>
    <dbReference type="NCBI Taxonomy" id="127549"/>
    <lineage>
        <taxon>Eukaryota</taxon>
        <taxon>Haptista</taxon>
        <taxon>Haptophyta</taxon>
        <taxon>Prymnesiophyceae</taxon>
        <taxon>Coccolithales</taxon>
        <taxon>Calcidiscaceae</taxon>
        <taxon>Calcidiscus</taxon>
    </lineage>
</organism>
<dbReference type="AlphaFoldDB" id="A0A6U5D4Y6"/>
<proteinExistence type="predicted"/>
<gene>
    <name evidence="1" type="ORF">CLEP1334_LOCUS1149</name>
    <name evidence="2" type="ORF">CLEP1334_LOCUS1150</name>
</gene>
<accession>A0A6U5D4Y6</accession>
<sequence length="147" mass="16170">MRPLRELQQYSGVHQRMRALPTWLFMEVSRIPPPFSRAASTSPPTPRHARNAKPHATMASLGVDEGACHFAEMAPLTSSLARLVTLGRTFETKAYAAWARPDVCACRLGCVAVKAGVHPAQARFTLAHDIENSETMGFWISVDLRGV</sequence>
<dbReference type="EMBL" id="HBER01002152">
    <property type="protein sequence ID" value="CAD8524574.1"/>
    <property type="molecule type" value="Transcribed_RNA"/>
</dbReference>
<protein>
    <submittedName>
        <fullName evidence="2">Uncharacterized protein</fullName>
    </submittedName>
</protein>
<name>A0A6U5D4Y6_9EUKA</name>
<reference evidence="2" key="1">
    <citation type="submission" date="2021-01" db="EMBL/GenBank/DDBJ databases">
        <authorList>
            <person name="Corre E."/>
            <person name="Pelletier E."/>
            <person name="Niang G."/>
            <person name="Scheremetjew M."/>
            <person name="Finn R."/>
            <person name="Kale V."/>
            <person name="Holt S."/>
            <person name="Cochrane G."/>
            <person name="Meng A."/>
            <person name="Brown T."/>
            <person name="Cohen L."/>
        </authorList>
    </citation>
    <scope>NUCLEOTIDE SEQUENCE</scope>
    <source>
        <strain evidence="2">RCC1130</strain>
    </source>
</reference>
<dbReference type="EMBL" id="HBER01002151">
    <property type="protein sequence ID" value="CAD8524571.1"/>
    <property type="molecule type" value="Transcribed_RNA"/>
</dbReference>